<dbReference type="GO" id="GO:0005829">
    <property type="term" value="C:cytosol"/>
    <property type="evidence" value="ECO:0007669"/>
    <property type="project" value="TreeGrafter"/>
</dbReference>
<dbReference type="Proteomes" id="UP000244162">
    <property type="component" value="Unassembled WGS sequence"/>
</dbReference>
<name>A0A2T5FZL1_9SPHN</name>
<dbReference type="InterPro" id="IPR000944">
    <property type="entry name" value="Tscrpt_reg_Rrf2"/>
</dbReference>
<evidence type="ECO:0000313" key="2">
    <source>
        <dbReference type="EMBL" id="PTQ12140.1"/>
    </source>
</evidence>
<keyword evidence="3" id="KW-1185">Reference proteome</keyword>
<accession>A0A2T5FZL1</accession>
<dbReference type="RefSeq" id="WP_107967005.1">
    <property type="nucleotide sequence ID" value="NZ_NWBU01000005.1"/>
</dbReference>
<dbReference type="NCBIfam" id="TIGR00738">
    <property type="entry name" value="rrf2_super"/>
    <property type="match status" value="1"/>
</dbReference>
<gene>
    <name evidence="2" type="ORF">CLG96_06150</name>
</gene>
<dbReference type="AlphaFoldDB" id="A0A2T5FZL1"/>
<evidence type="ECO:0000313" key="3">
    <source>
        <dbReference type="Proteomes" id="UP000244162"/>
    </source>
</evidence>
<dbReference type="OrthoDB" id="9802344at2"/>
<keyword evidence="1" id="KW-0238">DNA-binding</keyword>
<dbReference type="PANTHER" id="PTHR33221:SF4">
    <property type="entry name" value="HTH-TYPE TRANSCRIPTIONAL REPRESSOR NSRR"/>
    <property type="match status" value="1"/>
</dbReference>
<evidence type="ECO:0000256" key="1">
    <source>
        <dbReference type="ARBA" id="ARBA00023125"/>
    </source>
</evidence>
<reference evidence="2 3" key="1">
    <citation type="submission" date="2017-09" db="EMBL/GenBank/DDBJ databases">
        <title>Sphingomonas panjinensis sp.nov., isolated from oil-contaminated soil.</title>
        <authorList>
            <person name="Wang L."/>
            <person name="Chen L."/>
        </authorList>
    </citation>
    <scope>NUCLEOTIDE SEQUENCE [LARGE SCALE GENOMIC DNA]</scope>
    <source>
        <strain evidence="2 3">FW-11</strain>
    </source>
</reference>
<dbReference type="GO" id="GO:0003677">
    <property type="term" value="F:DNA binding"/>
    <property type="evidence" value="ECO:0007669"/>
    <property type="project" value="UniProtKB-KW"/>
</dbReference>
<dbReference type="Gene3D" id="1.10.10.10">
    <property type="entry name" value="Winged helix-like DNA-binding domain superfamily/Winged helix DNA-binding domain"/>
    <property type="match status" value="1"/>
</dbReference>
<proteinExistence type="predicted"/>
<organism evidence="2 3">
    <name type="scientific">Sphingomonas oleivorans</name>
    <dbReference type="NCBI Taxonomy" id="1735121"/>
    <lineage>
        <taxon>Bacteria</taxon>
        <taxon>Pseudomonadati</taxon>
        <taxon>Pseudomonadota</taxon>
        <taxon>Alphaproteobacteria</taxon>
        <taxon>Sphingomonadales</taxon>
        <taxon>Sphingomonadaceae</taxon>
        <taxon>Sphingomonas</taxon>
    </lineage>
</organism>
<dbReference type="InterPro" id="IPR036390">
    <property type="entry name" value="WH_DNA-bd_sf"/>
</dbReference>
<comment type="caution">
    <text evidence="2">The sequence shown here is derived from an EMBL/GenBank/DDBJ whole genome shotgun (WGS) entry which is preliminary data.</text>
</comment>
<dbReference type="SUPFAM" id="SSF46785">
    <property type="entry name" value="Winged helix' DNA-binding domain"/>
    <property type="match status" value="1"/>
</dbReference>
<dbReference type="Pfam" id="PF02082">
    <property type="entry name" value="Rrf2"/>
    <property type="match status" value="1"/>
</dbReference>
<dbReference type="GO" id="GO:0003700">
    <property type="term" value="F:DNA-binding transcription factor activity"/>
    <property type="evidence" value="ECO:0007669"/>
    <property type="project" value="TreeGrafter"/>
</dbReference>
<dbReference type="EMBL" id="NWBU01000005">
    <property type="protein sequence ID" value="PTQ12140.1"/>
    <property type="molecule type" value="Genomic_DNA"/>
</dbReference>
<dbReference type="InterPro" id="IPR036388">
    <property type="entry name" value="WH-like_DNA-bd_sf"/>
</dbReference>
<sequence>MKLTRYTDYALRVLIHLGAHEGEIASIGQIARLYGISQNHLMKVVQDLGRTGFVETVRGRNGGLRLGRPAAEINLGQLVRHTEGGFDLVDCDDCLIAPACSLPKLLAEATRAFLAVLDKYSLADLVARPADLRALFDSAPLPAGAALA</sequence>
<dbReference type="PROSITE" id="PS51197">
    <property type="entry name" value="HTH_RRF2_2"/>
    <property type="match status" value="1"/>
</dbReference>
<protein>
    <submittedName>
        <fullName evidence="2">Rrf2 family transcriptional regulator</fullName>
    </submittedName>
</protein>
<dbReference type="PANTHER" id="PTHR33221">
    <property type="entry name" value="WINGED HELIX-TURN-HELIX TRANSCRIPTIONAL REGULATOR, RRF2 FAMILY"/>
    <property type="match status" value="1"/>
</dbReference>